<dbReference type="RefSeq" id="WP_085801674.1">
    <property type="nucleotide sequence ID" value="NZ_FWXB01000016.1"/>
</dbReference>
<dbReference type="SUPFAM" id="SSF56349">
    <property type="entry name" value="DNA breaking-rejoining enzymes"/>
    <property type="match status" value="1"/>
</dbReference>
<dbReference type="Proteomes" id="UP000193224">
    <property type="component" value="Unassembled WGS sequence"/>
</dbReference>
<keyword evidence="4" id="KW-0233">DNA recombination</keyword>
<evidence type="ECO:0000313" key="7">
    <source>
        <dbReference type="Proteomes" id="UP000193224"/>
    </source>
</evidence>
<evidence type="ECO:0000256" key="4">
    <source>
        <dbReference type="ARBA" id="ARBA00023172"/>
    </source>
</evidence>
<evidence type="ECO:0000259" key="5">
    <source>
        <dbReference type="PROSITE" id="PS51898"/>
    </source>
</evidence>
<dbReference type="AlphaFoldDB" id="A0A1X7BVR4"/>
<dbReference type="Gene3D" id="1.10.443.10">
    <property type="entry name" value="Intergrase catalytic core"/>
    <property type="match status" value="1"/>
</dbReference>
<protein>
    <submittedName>
        <fullName evidence="6">Prophage CP4-57 integrase</fullName>
    </submittedName>
</protein>
<dbReference type="InterPro" id="IPR010998">
    <property type="entry name" value="Integrase_recombinase_N"/>
</dbReference>
<organism evidence="6 7">
    <name type="scientific">Roseovarius aestuarii</name>
    <dbReference type="NCBI Taxonomy" id="475083"/>
    <lineage>
        <taxon>Bacteria</taxon>
        <taxon>Pseudomonadati</taxon>
        <taxon>Pseudomonadota</taxon>
        <taxon>Alphaproteobacteria</taxon>
        <taxon>Rhodobacterales</taxon>
        <taxon>Roseobacteraceae</taxon>
        <taxon>Roseovarius</taxon>
    </lineage>
</organism>
<proteinExistence type="inferred from homology"/>
<dbReference type="InterPro" id="IPR025166">
    <property type="entry name" value="Integrase_DNA_bind_dom"/>
</dbReference>
<keyword evidence="3" id="KW-0238">DNA-binding</keyword>
<sequence length="400" mass="45966">MRALNKLTNIQIKNFATGKYSDGGGLWLHKRPDGGGQWFLRVSIHGRRREMGLGRYDSKGEFGASLKEAREYAEKWRSIVRQGKDPIKERERQQREAAKADYTLETVAEEAFEARKAELRDDGKAGRWFTPLKLYVLPKLGQVPVEDIDQRDIRNTLAPIWHEKADTAQKALNRLRITLRYAAAMGLDVDIQATEKAKALLGKTRHVIQNIPSMPWQEVPTFYDSLDKGTITHLALRLLILTSLRSKPIRFCRLDEIEGDVWTVPADNMKALKGHETDFRVPLSNEALSVIERAKPLARDDYLFPSQRRGVISDATMSRMMKRRELEFRPHGFRSSFRTWCAEATDVTDQVAEAAMAHVTGSKVERAYRRTDFLEQRRVLMERWADHVTGKSGEFARMVR</sequence>
<dbReference type="InterPro" id="IPR011010">
    <property type="entry name" value="DNA_brk_join_enz"/>
</dbReference>
<name>A0A1X7BVR4_9RHOB</name>
<dbReference type="Gene3D" id="3.30.160.390">
    <property type="entry name" value="Integrase, DNA-binding domain"/>
    <property type="match status" value="1"/>
</dbReference>
<dbReference type="InterPro" id="IPR002104">
    <property type="entry name" value="Integrase_catalytic"/>
</dbReference>
<dbReference type="EMBL" id="FWXB01000016">
    <property type="protein sequence ID" value="SMC13742.1"/>
    <property type="molecule type" value="Genomic_DNA"/>
</dbReference>
<dbReference type="InterPro" id="IPR038488">
    <property type="entry name" value="Integrase_DNA-bd_sf"/>
</dbReference>
<dbReference type="CDD" id="cd00801">
    <property type="entry name" value="INT_P4_C"/>
    <property type="match status" value="1"/>
</dbReference>
<dbReference type="PROSITE" id="PS51898">
    <property type="entry name" value="TYR_RECOMBINASE"/>
    <property type="match status" value="1"/>
</dbReference>
<accession>A0A1X7BVR4</accession>
<evidence type="ECO:0000256" key="1">
    <source>
        <dbReference type="ARBA" id="ARBA00008857"/>
    </source>
</evidence>
<gene>
    <name evidence="6" type="primary">intA_3</name>
    <name evidence="6" type="ORF">ROA7745_03601</name>
</gene>
<dbReference type="GO" id="GO:0015074">
    <property type="term" value="P:DNA integration"/>
    <property type="evidence" value="ECO:0007669"/>
    <property type="project" value="UniProtKB-KW"/>
</dbReference>
<dbReference type="GO" id="GO:0006310">
    <property type="term" value="P:DNA recombination"/>
    <property type="evidence" value="ECO:0007669"/>
    <property type="project" value="UniProtKB-KW"/>
</dbReference>
<dbReference type="InterPro" id="IPR053876">
    <property type="entry name" value="Phage_int_M"/>
</dbReference>
<dbReference type="OrthoDB" id="9795573at2"/>
<evidence type="ECO:0000256" key="2">
    <source>
        <dbReference type="ARBA" id="ARBA00022908"/>
    </source>
</evidence>
<dbReference type="InterPro" id="IPR050808">
    <property type="entry name" value="Phage_Integrase"/>
</dbReference>
<reference evidence="6 7" key="1">
    <citation type="submission" date="2017-03" db="EMBL/GenBank/DDBJ databases">
        <authorList>
            <person name="Afonso C.L."/>
            <person name="Miller P.J."/>
            <person name="Scott M.A."/>
            <person name="Spackman E."/>
            <person name="Goraichik I."/>
            <person name="Dimitrov K.M."/>
            <person name="Suarez D.L."/>
            <person name="Swayne D.E."/>
        </authorList>
    </citation>
    <scope>NUCLEOTIDE SEQUENCE [LARGE SCALE GENOMIC DNA]</scope>
    <source>
        <strain evidence="6 7">CECT 7745</strain>
    </source>
</reference>
<comment type="similarity">
    <text evidence="1">Belongs to the 'phage' integrase family.</text>
</comment>
<dbReference type="Pfam" id="PF22022">
    <property type="entry name" value="Phage_int_M"/>
    <property type="match status" value="1"/>
</dbReference>
<dbReference type="Pfam" id="PF13356">
    <property type="entry name" value="Arm-DNA-bind_3"/>
    <property type="match status" value="1"/>
</dbReference>
<dbReference type="Pfam" id="PF00589">
    <property type="entry name" value="Phage_integrase"/>
    <property type="match status" value="1"/>
</dbReference>
<dbReference type="PANTHER" id="PTHR30629:SF2">
    <property type="entry name" value="PROPHAGE INTEGRASE INTS-RELATED"/>
    <property type="match status" value="1"/>
</dbReference>
<dbReference type="GO" id="GO:0003677">
    <property type="term" value="F:DNA binding"/>
    <property type="evidence" value="ECO:0007669"/>
    <property type="project" value="UniProtKB-KW"/>
</dbReference>
<feature type="domain" description="Tyr recombinase" evidence="5">
    <location>
        <begin position="209"/>
        <end position="381"/>
    </location>
</feature>
<evidence type="ECO:0000313" key="6">
    <source>
        <dbReference type="EMBL" id="SMC13742.1"/>
    </source>
</evidence>
<dbReference type="Gene3D" id="1.10.150.130">
    <property type="match status" value="1"/>
</dbReference>
<dbReference type="InterPro" id="IPR013762">
    <property type="entry name" value="Integrase-like_cat_sf"/>
</dbReference>
<keyword evidence="7" id="KW-1185">Reference proteome</keyword>
<evidence type="ECO:0000256" key="3">
    <source>
        <dbReference type="ARBA" id="ARBA00023125"/>
    </source>
</evidence>
<keyword evidence="2" id="KW-0229">DNA integration</keyword>
<dbReference type="PANTHER" id="PTHR30629">
    <property type="entry name" value="PROPHAGE INTEGRASE"/>
    <property type="match status" value="1"/>
</dbReference>